<dbReference type="GO" id="GO:0006508">
    <property type="term" value="P:proteolysis"/>
    <property type="evidence" value="ECO:0007669"/>
    <property type="project" value="UniProtKB-KW"/>
</dbReference>
<name>A0A0D9VUP6_9ORYZ</name>
<dbReference type="Pfam" id="PF00450">
    <property type="entry name" value="Peptidase_S10"/>
    <property type="match status" value="2"/>
</dbReference>
<keyword evidence="5 9" id="KW-0732">Signal</keyword>
<keyword evidence="6 9" id="KW-0378">Hydrolase</keyword>
<dbReference type="InterPro" id="IPR001563">
    <property type="entry name" value="Peptidase_S10"/>
</dbReference>
<dbReference type="GO" id="GO:0005773">
    <property type="term" value="C:vacuole"/>
    <property type="evidence" value="ECO:0007669"/>
    <property type="project" value="TreeGrafter"/>
</dbReference>
<dbReference type="STRING" id="77586.A0A0D9VUP6"/>
<evidence type="ECO:0000313" key="11">
    <source>
        <dbReference type="Proteomes" id="UP000032180"/>
    </source>
</evidence>
<evidence type="ECO:0000256" key="7">
    <source>
        <dbReference type="ARBA" id="ARBA00023157"/>
    </source>
</evidence>
<keyword evidence="9" id="KW-0645">Protease</keyword>
<dbReference type="Gene3D" id="3.40.50.1820">
    <property type="entry name" value="alpha/beta hydrolase"/>
    <property type="match status" value="2"/>
</dbReference>
<dbReference type="MEROPS" id="S10.A41"/>
<dbReference type="eggNOG" id="KOG1282">
    <property type="taxonomic scope" value="Eukaryota"/>
</dbReference>
<keyword evidence="11" id="KW-1185">Reference proteome</keyword>
<dbReference type="InterPro" id="IPR029058">
    <property type="entry name" value="AB_hydrolase_fold"/>
</dbReference>
<keyword evidence="4 9" id="KW-0121">Carboxypeptidase</keyword>
<dbReference type="InterPro" id="IPR033124">
    <property type="entry name" value="Ser_caboxypep_his_AS"/>
</dbReference>
<evidence type="ECO:0000256" key="8">
    <source>
        <dbReference type="ARBA" id="ARBA00023180"/>
    </source>
</evidence>
<dbReference type="PANTHER" id="PTHR11802:SF496">
    <property type="entry name" value="CARBOXYPEPTIDASE"/>
    <property type="match status" value="1"/>
</dbReference>
<evidence type="ECO:0000256" key="1">
    <source>
        <dbReference type="ARBA" id="ARBA00004613"/>
    </source>
</evidence>
<dbReference type="Gene3D" id="6.10.250.940">
    <property type="match status" value="1"/>
</dbReference>
<reference evidence="10" key="3">
    <citation type="submission" date="2015-04" db="UniProtKB">
        <authorList>
            <consortium name="EnsemblPlants"/>
        </authorList>
    </citation>
    <scope>IDENTIFICATION</scope>
</reference>
<dbReference type="InterPro" id="IPR018202">
    <property type="entry name" value="Ser_caboxypep_ser_AS"/>
</dbReference>
<evidence type="ECO:0000256" key="3">
    <source>
        <dbReference type="ARBA" id="ARBA00022525"/>
    </source>
</evidence>
<dbReference type="FunFam" id="3.40.50.1820:FF:000030">
    <property type="entry name" value="Carboxypeptidase"/>
    <property type="match status" value="2"/>
</dbReference>
<dbReference type="AlphaFoldDB" id="A0A0D9VUP6"/>
<proteinExistence type="inferred from homology"/>
<dbReference type="FunFam" id="3.40.50.11320:FF:000002">
    <property type="entry name" value="Carboxypeptidase"/>
    <property type="match status" value="2"/>
</dbReference>
<keyword evidence="8" id="KW-0325">Glycoprotein</keyword>
<dbReference type="PROSITE" id="PS00131">
    <property type="entry name" value="CARBOXYPEPT_SER_SER"/>
    <property type="match status" value="2"/>
</dbReference>
<reference evidence="11" key="2">
    <citation type="submission" date="2013-12" db="EMBL/GenBank/DDBJ databases">
        <authorList>
            <person name="Yu Y."/>
            <person name="Lee S."/>
            <person name="de Baynast K."/>
            <person name="Wissotski M."/>
            <person name="Liu L."/>
            <person name="Talag J."/>
            <person name="Goicoechea J."/>
            <person name="Angelova A."/>
            <person name="Jetty R."/>
            <person name="Kudrna D."/>
            <person name="Golser W."/>
            <person name="Rivera L."/>
            <person name="Zhang J."/>
            <person name="Wing R."/>
        </authorList>
    </citation>
    <scope>NUCLEOTIDE SEQUENCE</scope>
</reference>
<dbReference type="Proteomes" id="UP000032180">
    <property type="component" value="Chromosome 3"/>
</dbReference>
<evidence type="ECO:0000256" key="5">
    <source>
        <dbReference type="ARBA" id="ARBA00022729"/>
    </source>
</evidence>
<sequence>MSREAFALQLFFLLLVHGTLADQAARVLEFSRSRMNFQYDQYTTEHASQRVNHQLYMRSQVGLKEADKVSELPGQPGRADFDQYAGYVTVSATSGKALFYYFVEAAEDPSTKPLVLWLNGGPGCSSLGDGAMLEIGPFFVNSDNKTLSINRYAWNNVANMLFLESLIGVGFSYSNTTSDYNNTGDRSTAADAYTFLTNWLERFPEYKGRDFFITGESYGGHYIPQLANAILTNNNIMNTTSINLKGVAIGNAYLDDSTNTRATIDYYLTHALISKETHLAVQQNCSFNGTYMAQCRNALAAAETEKGIIDLYNIYAPLCWNASNPRQLNGLVQLLTDFYHLTLALFLSYQMVLQATNVDPCSRYYIESYLNRPEVQKALHANTTGLEQPWSDCRCKNIDKSLFNNIITPENWKDAPMSMLPSIQGLISSGVSTWLYSGDIDAVCPVTSTLYSLDILELPINSSWRPWYSDDNEVGGYVVGYKGLVFATVREAGHMVPTYQPQRALTLLTNGNLAQDTKQSMHTLPIKMKRGLLIFWSLFCLCVANTSARNKANFPLEFDQLKISSKYGSEKEDDLREKDRVRSMPGQMEEVEFNQYAGYVTVDAKAGRALFYYFVEAPHDPFKKPLVLWLNGGPGCSSFGAGAMLELGPFSVRSDNKTLYKKQHAWNTVANMLFVEVPAGVGYSYSNTTSDYYNIGDKKTTDDAYTFLINWLKKFPEYQDRDFFIIGESYAGHYIPELANLIVSNNRAINSTNIKLKGVAIGNADLHDNVTLRASFDYYWRHAMISDRVYRAIQASCGFNDTYTNDCQNAMNLAIEEKGNVDDYNIYAPQCHDASNPSGSSDSVLYGDPCTNHYVSSYLNNPEVQRALHANNTGLNYTWMDCSGDMDAVCSVTSTQYALDILGLPVETSWRPWHVDNEVAGYVVGYRGLVFATVRGAGHMVPYYQPRRALALLSSFLEGKLPPE</sequence>
<reference evidence="10 11" key="1">
    <citation type="submission" date="2012-08" db="EMBL/GenBank/DDBJ databases">
        <title>Oryza genome evolution.</title>
        <authorList>
            <person name="Wing R.A."/>
        </authorList>
    </citation>
    <scope>NUCLEOTIDE SEQUENCE</scope>
</reference>
<feature type="chain" id="PRO_5005115980" description="Carboxypeptidase" evidence="9">
    <location>
        <begin position="22"/>
        <end position="964"/>
    </location>
</feature>
<dbReference type="GO" id="GO:0005576">
    <property type="term" value="C:extracellular region"/>
    <property type="evidence" value="ECO:0007669"/>
    <property type="project" value="UniProtKB-SubCell"/>
</dbReference>
<evidence type="ECO:0000313" key="10">
    <source>
        <dbReference type="EnsemblPlants" id="LPERR03G16930.4"/>
    </source>
</evidence>
<dbReference type="Gramene" id="LPERR03G16930.4">
    <property type="protein sequence ID" value="LPERR03G16930.4"/>
    <property type="gene ID" value="LPERR03G16930"/>
</dbReference>
<feature type="signal peptide" evidence="9">
    <location>
        <begin position="1"/>
        <end position="21"/>
    </location>
</feature>
<comment type="similarity">
    <text evidence="2 9">Belongs to the peptidase S10 family.</text>
</comment>
<dbReference type="GO" id="GO:0004185">
    <property type="term" value="F:serine-type carboxypeptidase activity"/>
    <property type="evidence" value="ECO:0007669"/>
    <property type="project" value="UniProtKB-UniRule"/>
</dbReference>
<dbReference type="PRINTS" id="PR00724">
    <property type="entry name" value="CRBOXYPTASEC"/>
</dbReference>
<keyword evidence="3" id="KW-0964">Secreted</keyword>
<dbReference type="SUPFAM" id="SSF53474">
    <property type="entry name" value="alpha/beta-Hydrolases"/>
    <property type="match status" value="2"/>
</dbReference>
<evidence type="ECO:0000256" key="9">
    <source>
        <dbReference type="RuleBase" id="RU361156"/>
    </source>
</evidence>
<keyword evidence="7" id="KW-1015">Disulfide bond</keyword>
<dbReference type="EnsemblPlants" id="LPERR03G16930.4">
    <property type="protein sequence ID" value="LPERR03G16930.4"/>
    <property type="gene ID" value="LPERR03G16930"/>
</dbReference>
<evidence type="ECO:0000256" key="6">
    <source>
        <dbReference type="ARBA" id="ARBA00022801"/>
    </source>
</evidence>
<organism evidence="10 11">
    <name type="scientific">Leersia perrieri</name>
    <dbReference type="NCBI Taxonomy" id="77586"/>
    <lineage>
        <taxon>Eukaryota</taxon>
        <taxon>Viridiplantae</taxon>
        <taxon>Streptophyta</taxon>
        <taxon>Embryophyta</taxon>
        <taxon>Tracheophyta</taxon>
        <taxon>Spermatophyta</taxon>
        <taxon>Magnoliopsida</taxon>
        <taxon>Liliopsida</taxon>
        <taxon>Poales</taxon>
        <taxon>Poaceae</taxon>
        <taxon>BOP clade</taxon>
        <taxon>Oryzoideae</taxon>
        <taxon>Oryzeae</taxon>
        <taxon>Oryzinae</taxon>
        <taxon>Leersia</taxon>
    </lineage>
</organism>
<evidence type="ECO:0000256" key="2">
    <source>
        <dbReference type="ARBA" id="ARBA00009431"/>
    </source>
</evidence>
<evidence type="ECO:0000256" key="4">
    <source>
        <dbReference type="ARBA" id="ARBA00022645"/>
    </source>
</evidence>
<dbReference type="Gene3D" id="3.40.50.11320">
    <property type="match status" value="1"/>
</dbReference>
<dbReference type="EC" id="3.4.16.-" evidence="9"/>
<dbReference type="PANTHER" id="PTHR11802">
    <property type="entry name" value="SERINE PROTEASE FAMILY S10 SERINE CARBOXYPEPTIDASE"/>
    <property type="match status" value="1"/>
</dbReference>
<dbReference type="PROSITE" id="PS00560">
    <property type="entry name" value="CARBOXYPEPT_SER_HIS"/>
    <property type="match status" value="1"/>
</dbReference>
<comment type="subcellular location">
    <subcellularLocation>
        <location evidence="1">Secreted</location>
    </subcellularLocation>
</comment>
<accession>A0A0D9VUP6</accession>
<protein>
    <recommendedName>
        <fullName evidence="9">Carboxypeptidase</fullName>
        <ecNumber evidence="9">3.4.16.-</ecNumber>
    </recommendedName>
</protein>